<evidence type="ECO:0000256" key="1">
    <source>
        <dbReference type="SAM" id="Phobius"/>
    </source>
</evidence>
<feature type="transmembrane region" description="Helical" evidence="1">
    <location>
        <begin position="33"/>
        <end position="52"/>
    </location>
</feature>
<proteinExistence type="predicted"/>
<keyword evidence="1" id="KW-0472">Membrane</keyword>
<dbReference type="AlphaFoldDB" id="A0A2M4D8V9"/>
<organism evidence="2">
    <name type="scientific">Anopheles darlingi</name>
    <name type="common">Mosquito</name>
    <dbReference type="NCBI Taxonomy" id="43151"/>
    <lineage>
        <taxon>Eukaryota</taxon>
        <taxon>Metazoa</taxon>
        <taxon>Ecdysozoa</taxon>
        <taxon>Arthropoda</taxon>
        <taxon>Hexapoda</taxon>
        <taxon>Insecta</taxon>
        <taxon>Pterygota</taxon>
        <taxon>Neoptera</taxon>
        <taxon>Endopterygota</taxon>
        <taxon>Diptera</taxon>
        <taxon>Nematocera</taxon>
        <taxon>Culicoidea</taxon>
        <taxon>Culicidae</taxon>
        <taxon>Anophelinae</taxon>
        <taxon>Anopheles</taxon>
    </lineage>
</organism>
<protein>
    <submittedName>
        <fullName evidence="2">Uncharacterized protein</fullName>
    </submittedName>
</protein>
<evidence type="ECO:0000313" key="2">
    <source>
        <dbReference type="EMBL" id="MBW73989.1"/>
    </source>
</evidence>
<sequence length="90" mass="9571">MVGLAVVALLICSLAAPVEIAIVIVRVRIIGSSWVRWVVVGLFVGILCQHVLRANDGIRFADAPSITIAVLATVSIPNEVVAIDVVKSRR</sequence>
<reference evidence="2" key="1">
    <citation type="submission" date="2018-01" db="EMBL/GenBank/DDBJ databases">
        <title>An insight into the sialome of Amazonian anophelines.</title>
        <authorList>
            <person name="Ribeiro J.M."/>
            <person name="Scarpassa V."/>
            <person name="Calvo E."/>
        </authorList>
    </citation>
    <scope>NUCLEOTIDE SEQUENCE</scope>
</reference>
<keyword evidence="1" id="KW-1133">Transmembrane helix</keyword>
<accession>A0A2M4D8V9</accession>
<keyword evidence="1" id="KW-0812">Transmembrane</keyword>
<name>A0A2M4D8V9_ANODA</name>
<dbReference type="EMBL" id="GGFL01009811">
    <property type="protein sequence ID" value="MBW73989.1"/>
    <property type="molecule type" value="Transcribed_RNA"/>
</dbReference>